<dbReference type="GO" id="GO:0016491">
    <property type="term" value="F:oxidoreductase activity"/>
    <property type="evidence" value="ECO:0007669"/>
    <property type="project" value="UniProtKB-KW"/>
</dbReference>
<dbReference type="InterPro" id="IPR005123">
    <property type="entry name" value="Oxoglu/Fe-dep_dioxygenase_dom"/>
</dbReference>
<keyword evidence="3" id="KW-0560">Oxidoreductase</keyword>
<evidence type="ECO:0000256" key="1">
    <source>
        <dbReference type="ARBA" id="ARBA00022723"/>
    </source>
</evidence>
<evidence type="ECO:0000256" key="3">
    <source>
        <dbReference type="RuleBase" id="RU003682"/>
    </source>
</evidence>
<gene>
    <name evidence="5" type="ORF">SELMODRAFT_451004</name>
</gene>
<accession>D8T7A0</accession>
<comment type="similarity">
    <text evidence="3">Belongs to the iron/ascorbate-dependent oxidoreductase family.</text>
</comment>
<evidence type="ECO:0000313" key="6">
    <source>
        <dbReference type="Proteomes" id="UP000001514"/>
    </source>
</evidence>
<keyword evidence="1 3" id="KW-0479">Metal-binding</keyword>
<dbReference type="Gramene" id="EFJ07581">
    <property type="protein sequence ID" value="EFJ07581"/>
    <property type="gene ID" value="SELMODRAFT_451004"/>
</dbReference>
<sequence>MYGKCSSLPDAWSVFHDLVHKNAFSCNIVISTLCANGQSAQAIHLFLALASDSVVRPTHVSFVAAKRVLGLFSESLGLESGALEEAFGGERHAMRMNYYPPCPEPELTIGLDAHADPNGFTILQQDTRVKDGLQIVHCGAWVPIKPLPGAFVVNIGDQLQILSNDAYKSVEHRAVVNSERTRVSIASFYGPAEDSHIALLAQLVADEAPACFKDSVIIDEHKARRTQSQKIIDEHKANKSDPTTDFMDTLLEHRRDDQEVVKATLSASRLGYGHPTHFHPSLSHTSVGC</sequence>
<name>D8T7A0_SELML</name>
<proteinExistence type="inferred from homology"/>
<dbReference type="STRING" id="88036.D8T7A0"/>
<dbReference type="PANTHER" id="PTHR47991">
    <property type="entry name" value="OXOGLUTARATE/IRON-DEPENDENT DIOXYGENASE"/>
    <property type="match status" value="1"/>
</dbReference>
<dbReference type="AlphaFoldDB" id="D8T7A0"/>
<organism evidence="6">
    <name type="scientific">Selaginella moellendorffii</name>
    <name type="common">Spikemoss</name>
    <dbReference type="NCBI Taxonomy" id="88036"/>
    <lineage>
        <taxon>Eukaryota</taxon>
        <taxon>Viridiplantae</taxon>
        <taxon>Streptophyta</taxon>
        <taxon>Embryophyta</taxon>
        <taxon>Tracheophyta</taxon>
        <taxon>Lycopodiopsida</taxon>
        <taxon>Selaginellales</taxon>
        <taxon>Selaginellaceae</taxon>
        <taxon>Selaginella</taxon>
    </lineage>
</organism>
<dbReference type="eggNOG" id="KOG0143">
    <property type="taxonomic scope" value="Eukaryota"/>
</dbReference>
<dbReference type="HOGENOM" id="CLU_010119_8_0_1"/>
<dbReference type="Proteomes" id="UP000001514">
    <property type="component" value="Unassembled WGS sequence"/>
</dbReference>
<evidence type="ECO:0000313" key="5">
    <source>
        <dbReference type="EMBL" id="EFJ07581.1"/>
    </source>
</evidence>
<feature type="domain" description="Fe2OG dioxygenase" evidence="4">
    <location>
        <begin position="90"/>
        <end position="191"/>
    </location>
</feature>
<dbReference type="Gene3D" id="2.60.120.330">
    <property type="entry name" value="B-lactam Antibiotic, Isopenicillin N Synthase, Chain"/>
    <property type="match status" value="1"/>
</dbReference>
<dbReference type="Pfam" id="PF03171">
    <property type="entry name" value="2OG-FeII_Oxy"/>
    <property type="match status" value="1"/>
</dbReference>
<dbReference type="EMBL" id="GL377684">
    <property type="protein sequence ID" value="EFJ07581.1"/>
    <property type="molecule type" value="Genomic_DNA"/>
</dbReference>
<dbReference type="InterPro" id="IPR050295">
    <property type="entry name" value="Plant_2OG-oxidoreductases"/>
</dbReference>
<dbReference type="SUPFAM" id="SSF51197">
    <property type="entry name" value="Clavaminate synthase-like"/>
    <property type="match status" value="1"/>
</dbReference>
<keyword evidence="6" id="KW-1185">Reference proteome</keyword>
<dbReference type="KEGG" id="smo:SELMODRAFT_451004"/>
<reference evidence="5 6" key="1">
    <citation type="journal article" date="2011" name="Science">
        <title>The Selaginella genome identifies genetic changes associated with the evolution of vascular plants.</title>
        <authorList>
            <person name="Banks J.A."/>
            <person name="Nishiyama T."/>
            <person name="Hasebe M."/>
            <person name="Bowman J.L."/>
            <person name="Gribskov M."/>
            <person name="dePamphilis C."/>
            <person name="Albert V.A."/>
            <person name="Aono N."/>
            <person name="Aoyama T."/>
            <person name="Ambrose B.A."/>
            <person name="Ashton N.W."/>
            <person name="Axtell M.J."/>
            <person name="Barker E."/>
            <person name="Barker M.S."/>
            <person name="Bennetzen J.L."/>
            <person name="Bonawitz N.D."/>
            <person name="Chapple C."/>
            <person name="Cheng C."/>
            <person name="Correa L.G."/>
            <person name="Dacre M."/>
            <person name="DeBarry J."/>
            <person name="Dreyer I."/>
            <person name="Elias M."/>
            <person name="Engstrom E.M."/>
            <person name="Estelle M."/>
            <person name="Feng L."/>
            <person name="Finet C."/>
            <person name="Floyd S.K."/>
            <person name="Frommer W.B."/>
            <person name="Fujita T."/>
            <person name="Gramzow L."/>
            <person name="Gutensohn M."/>
            <person name="Harholt J."/>
            <person name="Hattori M."/>
            <person name="Heyl A."/>
            <person name="Hirai T."/>
            <person name="Hiwatashi Y."/>
            <person name="Ishikawa M."/>
            <person name="Iwata M."/>
            <person name="Karol K.G."/>
            <person name="Koehler B."/>
            <person name="Kolukisaoglu U."/>
            <person name="Kubo M."/>
            <person name="Kurata T."/>
            <person name="Lalonde S."/>
            <person name="Li K."/>
            <person name="Li Y."/>
            <person name="Litt A."/>
            <person name="Lyons E."/>
            <person name="Manning G."/>
            <person name="Maruyama T."/>
            <person name="Michael T.P."/>
            <person name="Mikami K."/>
            <person name="Miyazaki S."/>
            <person name="Morinaga S."/>
            <person name="Murata T."/>
            <person name="Mueller-Roeber B."/>
            <person name="Nelson D.R."/>
            <person name="Obara M."/>
            <person name="Oguri Y."/>
            <person name="Olmstead R.G."/>
            <person name="Onodera N."/>
            <person name="Petersen B.L."/>
            <person name="Pils B."/>
            <person name="Prigge M."/>
            <person name="Rensing S.A."/>
            <person name="Riano-Pachon D.M."/>
            <person name="Roberts A.W."/>
            <person name="Sato Y."/>
            <person name="Scheller H.V."/>
            <person name="Schulz B."/>
            <person name="Schulz C."/>
            <person name="Shakirov E.V."/>
            <person name="Shibagaki N."/>
            <person name="Shinohara N."/>
            <person name="Shippen D.E."/>
            <person name="Soerensen I."/>
            <person name="Sotooka R."/>
            <person name="Sugimoto N."/>
            <person name="Sugita M."/>
            <person name="Sumikawa N."/>
            <person name="Tanurdzic M."/>
            <person name="Theissen G."/>
            <person name="Ulvskov P."/>
            <person name="Wakazuki S."/>
            <person name="Weng J.K."/>
            <person name="Willats W.W."/>
            <person name="Wipf D."/>
            <person name="Wolf P.G."/>
            <person name="Yang L."/>
            <person name="Zimmer A.D."/>
            <person name="Zhu Q."/>
            <person name="Mitros T."/>
            <person name="Hellsten U."/>
            <person name="Loque D."/>
            <person name="Otillar R."/>
            <person name="Salamov A."/>
            <person name="Schmutz J."/>
            <person name="Shapiro H."/>
            <person name="Lindquist E."/>
            <person name="Lucas S."/>
            <person name="Rokhsar D."/>
            <person name="Grigoriev I.V."/>
        </authorList>
    </citation>
    <scope>NUCLEOTIDE SEQUENCE [LARGE SCALE GENOMIC DNA]</scope>
</reference>
<dbReference type="PROSITE" id="PS51471">
    <property type="entry name" value="FE2OG_OXY"/>
    <property type="match status" value="1"/>
</dbReference>
<evidence type="ECO:0000259" key="4">
    <source>
        <dbReference type="PROSITE" id="PS51471"/>
    </source>
</evidence>
<dbReference type="GO" id="GO:0046872">
    <property type="term" value="F:metal ion binding"/>
    <property type="evidence" value="ECO:0007669"/>
    <property type="project" value="UniProtKB-KW"/>
</dbReference>
<dbReference type="InParanoid" id="D8T7A0"/>
<evidence type="ECO:0000256" key="2">
    <source>
        <dbReference type="ARBA" id="ARBA00023004"/>
    </source>
</evidence>
<protein>
    <submittedName>
        <fullName evidence="5">Oxidoreductase</fullName>
    </submittedName>
</protein>
<keyword evidence="2 3" id="KW-0408">Iron</keyword>
<dbReference type="InterPro" id="IPR027443">
    <property type="entry name" value="IPNS-like_sf"/>
</dbReference>
<dbReference type="InterPro" id="IPR044861">
    <property type="entry name" value="IPNS-like_FE2OG_OXY"/>
</dbReference>